<dbReference type="PANTHER" id="PTHR22916">
    <property type="entry name" value="GLYCOSYLTRANSFERASE"/>
    <property type="match status" value="1"/>
</dbReference>
<dbReference type="EMBL" id="JBEPSB010000001">
    <property type="protein sequence ID" value="MET4559097.1"/>
    <property type="molecule type" value="Genomic_DNA"/>
</dbReference>
<dbReference type="InterPro" id="IPR001173">
    <property type="entry name" value="Glyco_trans_2-like"/>
</dbReference>
<sequence length="360" mass="42143">MGDEAVPFLSIIVPIYNVEPYLRKCIESILKQQFVDFELILVNDGSTDNCPTICEEYAERDARIIVIHQENGGLVSARKAGLTIACGQYIGYVDSDDWIEADMYSALCDAARKFDVDIVICDIVENYSEQEVKRTQFVAPGLYRKDRMKQEVYPVMLYSGEYFRFGLFPSVSNKLFKRELLEKFQFEVDERICLGEDVACTYPCLLEANRIFILQDKYLYHYRQTPSSMTARYDDKFFEKILVLCEQLNDCKRKTEDVVPNFTEQLQYYFTYLAIAAVQNEFSRYNHKRFHKKKSLIKKILAHEDIHKALHAVQLKEMPLKSKVYIRLLKKQQIQLLYVLVLVNRFSSDMRDFNPVVTKG</sequence>
<dbReference type="CDD" id="cd00761">
    <property type="entry name" value="Glyco_tranf_GTA_type"/>
    <property type="match status" value="1"/>
</dbReference>
<evidence type="ECO:0000313" key="6">
    <source>
        <dbReference type="Proteomes" id="UP001549363"/>
    </source>
</evidence>
<protein>
    <submittedName>
        <fullName evidence="5">Glycosyltransferase involved in cell wall biosynthesis</fullName>
    </submittedName>
</protein>
<keyword evidence="3" id="KW-0808">Transferase</keyword>
<accession>A0ABV2PDS0</accession>
<dbReference type="Proteomes" id="UP001549363">
    <property type="component" value="Unassembled WGS sequence"/>
</dbReference>
<proteinExistence type="inferred from homology"/>
<reference evidence="5 6" key="1">
    <citation type="submission" date="2024-06" db="EMBL/GenBank/DDBJ databases">
        <title>Sorghum-associated microbial communities from plants grown in Nebraska, USA.</title>
        <authorList>
            <person name="Schachtman D."/>
        </authorList>
    </citation>
    <scope>NUCLEOTIDE SEQUENCE [LARGE SCALE GENOMIC DNA]</scope>
    <source>
        <strain evidence="5 6">736</strain>
    </source>
</reference>
<organism evidence="5 6">
    <name type="scientific">Lysinibacillus parviboronicapiens</name>
    <dbReference type="NCBI Taxonomy" id="436516"/>
    <lineage>
        <taxon>Bacteria</taxon>
        <taxon>Bacillati</taxon>
        <taxon>Bacillota</taxon>
        <taxon>Bacilli</taxon>
        <taxon>Bacillales</taxon>
        <taxon>Bacillaceae</taxon>
        <taxon>Lysinibacillus</taxon>
    </lineage>
</organism>
<dbReference type="SUPFAM" id="SSF53448">
    <property type="entry name" value="Nucleotide-diphospho-sugar transferases"/>
    <property type="match status" value="1"/>
</dbReference>
<feature type="domain" description="Glycosyltransferase 2-like" evidence="4">
    <location>
        <begin position="10"/>
        <end position="156"/>
    </location>
</feature>
<evidence type="ECO:0000256" key="1">
    <source>
        <dbReference type="ARBA" id="ARBA00006739"/>
    </source>
</evidence>
<comment type="caution">
    <text evidence="5">The sequence shown here is derived from an EMBL/GenBank/DDBJ whole genome shotgun (WGS) entry which is preliminary data.</text>
</comment>
<name>A0ABV2PDS0_9BACI</name>
<evidence type="ECO:0000256" key="3">
    <source>
        <dbReference type="ARBA" id="ARBA00022679"/>
    </source>
</evidence>
<gene>
    <name evidence="5" type="ORF">ABIA69_000240</name>
</gene>
<keyword evidence="6" id="KW-1185">Reference proteome</keyword>
<evidence type="ECO:0000313" key="5">
    <source>
        <dbReference type="EMBL" id="MET4559097.1"/>
    </source>
</evidence>
<dbReference type="Pfam" id="PF00535">
    <property type="entry name" value="Glycos_transf_2"/>
    <property type="match status" value="1"/>
</dbReference>
<keyword evidence="2" id="KW-0328">Glycosyltransferase</keyword>
<comment type="similarity">
    <text evidence="1">Belongs to the glycosyltransferase 2 family.</text>
</comment>
<evidence type="ECO:0000256" key="2">
    <source>
        <dbReference type="ARBA" id="ARBA00022676"/>
    </source>
</evidence>
<dbReference type="PANTHER" id="PTHR22916:SF51">
    <property type="entry name" value="GLYCOSYLTRANSFERASE EPSH-RELATED"/>
    <property type="match status" value="1"/>
</dbReference>
<dbReference type="InterPro" id="IPR029044">
    <property type="entry name" value="Nucleotide-diphossugar_trans"/>
</dbReference>
<dbReference type="Gene3D" id="3.90.550.10">
    <property type="entry name" value="Spore Coat Polysaccharide Biosynthesis Protein SpsA, Chain A"/>
    <property type="match status" value="1"/>
</dbReference>
<evidence type="ECO:0000259" key="4">
    <source>
        <dbReference type="Pfam" id="PF00535"/>
    </source>
</evidence>